<protein>
    <submittedName>
        <fullName evidence="1">Uncharacterized protein</fullName>
    </submittedName>
</protein>
<evidence type="ECO:0000313" key="2">
    <source>
        <dbReference type="Proteomes" id="UP001234297"/>
    </source>
</evidence>
<dbReference type="EMBL" id="CM056811">
    <property type="protein sequence ID" value="KAJ8635683.1"/>
    <property type="molecule type" value="Genomic_DNA"/>
</dbReference>
<sequence length="1029" mass="116711">MSPKPKYLPFLFLSLTALALYSFSHSSLHLFSQPQTPDSNLKPLTPRNPNPPNFTLTIKVLAYDRLPSLSRCLGSLAAADYGADTVDLHVFIDHFQIAYPRNGSLYLDEKIDGSRRILEFVDGFVWKFGKKLVHYRTGNVGLQAQWLESWWPGSDDEFAFVVEDDLELSPLYYGFLKGLILRYYYDKENFSPMVYGASLQRPRFVAGKHGNKLQLGSGTRLFLYQMVGTWGQLLFPKPWKEFRLWYDEHKTKGIKPILQGMVTTGWYKKMGEKIWTPWFIKFIHSRGYYNIYTNFLRERALSTSHRDAGVNYGKTAGPDSYLLNKSSLDFDLWEMPPLRNLKWYDFCFSEVSPERVVRSLDELGYALSSVQKKSIVIFVSLYKTTQMITRNLLCHFQRLDIRNYIFLGPDSEFLMDLARRGHPVIDAGHLMNEIRMYKLMGLQGSNKELMKEVLVKAYVIKKCLESGFHSWMIDGNVLPVDEAFPEMGALSSDFSVMSSAEILFVKSSHTSKKIWVDNFIYKIASTTESLTGRDSLSRDQRLFVDVSAKSLEEKGANIKGIDETSVGVELDGTHFNHTSHESGKKMVFWPFEMGLDSVHRELEDLGLWVVAGDGSCAAVFCHQSYDTIQGGTCVSSVEFAVLVDVEGVDFDVGVTLLCTQSNMVSSPCIWDSRKVNDLVTERFRSRWFGGWTAKGSGKATKSIPKLFTRSRAIKFNSCWHSHLHDKESQTNKRVRFVETEVKYNQSNAGQKLPSRYLTRSHNRTSKKTKELETKIRKHGGTILFDVPTPSLCSRRNTESRCKYQQLPIVLSPKKGTVWCIAVMSPLHSSSILISDGDLELVQTTKFLYGCAINTLLLKSSWLTDSILAGYKSPPGKYLILSNQATNTERIRIGRAVPCNSYYILDKVGIMFYGKPSFCSKLGKIVKHGCGQVVKTLQWLVQSLKSGKNSIGAVVVEDEGRVSRHLRQFSSEQRLQMMLSGVFLFSHPASWIRNSFHSGKVLPFKDGQSAPLHSNTMPELPAAVDMSEEI</sequence>
<reference evidence="1 2" key="1">
    <citation type="journal article" date="2022" name="Hortic Res">
        <title>A haplotype resolved chromosomal level avocado genome allows analysis of novel avocado genes.</title>
        <authorList>
            <person name="Nath O."/>
            <person name="Fletcher S.J."/>
            <person name="Hayward A."/>
            <person name="Shaw L.M."/>
            <person name="Masouleh A.K."/>
            <person name="Furtado A."/>
            <person name="Henry R.J."/>
            <person name="Mitter N."/>
        </authorList>
    </citation>
    <scope>NUCLEOTIDE SEQUENCE [LARGE SCALE GENOMIC DNA]</scope>
    <source>
        <strain evidence="2">cv. Hass</strain>
    </source>
</reference>
<name>A0ACC2LR95_PERAE</name>
<proteinExistence type="predicted"/>
<gene>
    <name evidence="1" type="ORF">MRB53_009950</name>
</gene>
<accession>A0ACC2LR95</accession>
<evidence type="ECO:0000313" key="1">
    <source>
        <dbReference type="EMBL" id="KAJ8635683.1"/>
    </source>
</evidence>
<comment type="caution">
    <text evidence="1">The sequence shown here is derived from an EMBL/GenBank/DDBJ whole genome shotgun (WGS) entry which is preliminary data.</text>
</comment>
<keyword evidence="2" id="KW-1185">Reference proteome</keyword>
<organism evidence="1 2">
    <name type="scientific">Persea americana</name>
    <name type="common">Avocado</name>
    <dbReference type="NCBI Taxonomy" id="3435"/>
    <lineage>
        <taxon>Eukaryota</taxon>
        <taxon>Viridiplantae</taxon>
        <taxon>Streptophyta</taxon>
        <taxon>Embryophyta</taxon>
        <taxon>Tracheophyta</taxon>
        <taxon>Spermatophyta</taxon>
        <taxon>Magnoliopsida</taxon>
        <taxon>Magnoliidae</taxon>
        <taxon>Laurales</taxon>
        <taxon>Lauraceae</taxon>
        <taxon>Persea</taxon>
    </lineage>
</organism>
<dbReference type="Proteomes" id="UP001234297">
    <property type="component" value="Chromosome 3"/>
</dbReference>